<comment type="catalytic activity">
    <reaction evidence="8">
        <text>18-methylnonadecanoyl-CoA + 2 NADPH + 2 H(+) = 18-methylnonadecan-1-ol + 2 NADP(+) + CoA</text>
        <dbReference type="Rhea" id="RHEA:81767"/>
        <dbReference type="ChEBI" id="CHEBI:15378"/>
        <dbReference type="ChEBI" id="CHEBI:57287"/>
        <dbReference type="ChEBI" id="CHEBI:57783"/>
        <dbReference type="ChEBI" id="CHEBI:58349"/>
        <dbReference type="ChEBI" id="CHEBI:84914"/>
        <dbReference type="ChEBI" id="CHEBI:231999"/>
    </reaction>
    <physiologicalReaction direction="left-to-right" evidence="8">
        <dbReference type="Rhea" id="RHEA:81768"/>
    </physiologicalReaction>
</comment>
<proteinExistence type="inferred from homology"/>
<comment type="similarity">
    <text evidence="2 10">Belongs to the fatty acyl-CoA reductase family.</text>
</comment>
<dbReference type="Pfam" id="PF03015">
    <property type="entry name" value="Sterile"/>
    <property type="match status" value="1"/>
</dbReference>
<dbReference type="Proteomes" id="UP000008144">
    <property type="component" value="Chromosome 12"/>
</dbReference>
<dbReference type="GO" id="GO:0080019">
    <property type="term" value="F:alcohol-forming very long-chain fatty acyl-CoA reductase activity"/>
    <property type="evidence" value="ECO:0000318"/>
    <property type="project" value="GO_Central"/>
</dbReference>
<evidence type="ECO:0000256" key="9">
    <source>
        <dbReference type="ARBA" id="ARBA00049930"/>
    </source>
</evidence>
<keyword evidence="10" id="KW-0560">Oxidoreductase</keyword>
<keyword evidence="10" id="KW-0472">Membrane</keyword>
<dbReference type="GO" id="GO:0102965">
    <property type="term" value="F:alcohol-forming long-chain fatty acyl-CoA reductase activity"/>
    <property type="evidence" value="ECO:0007669"/>
    <property type="project" value="UniProtKB-EC"/>
</dbReference>
<evidence type="ECO:0000256" key="6">
    <source>
        <dbReference type="ARBA" id="ARBA00048521"/>
    </source>
</evidence>
<evidence type="ECO:0000256" key="2">
    <source>
        <dbReference type="ARBA" id="ARBA00005928"/>
    </source>
</evidence>
<reference evidence="13" key="2">
    <citation type="journal article" date="2008" name="Genome Biol.">
        <title>Improved genome assembly and evidence-based global gene model set for the chordate Ciona intestinalis: new insight into intron and operon populations.</title>
        <authorList>
            <person name="Satou Y."/>
            <person name="Mineta K."/>
            <person name="Ogasawara M."/>
            <person name="Sasakura Y."/>
            <person name="Shoguchi E."/>
            <person name="Ueno K."/>
            <person name="Yamada L."/>
            <person name="Matsumoto J."/>
            <person name="Wasserscheid J."/>
            <person name="Dewar K."/>
            <person name="Wiley G.B."/>
            <person name="Macmil S.L."/>
            <person name="Roe B.A."/>
            <person name="Zeller R.W."/>
            <person name="Hastings K.E."/>
            <person name="Lemaire P."/>
            <person name="Lindquist E."/>
            <person name="Endo T."/>
            <person name="Hotta K."/>
            <person name="Inaba K."/>
        </authorList>
    </citation>
    <scope>NUCLEOTIDE SEQUENCE [LARGE SCALE GENOMIC DNA]</scope>
    <source>
        <strain evidence="13">wild type</strain>
    </source>
</reference>
<comment type="function">
    <text evidence="10">Catalyzes the reduction of fatty acyl-CoA to fatty alcohols.</text>
</comment>
<evidence type="ECO:0000256" key="3">
    <source>
        <dbReference type="ARBA" id="ARBA00022516"/>
    </source>
</evidence>
<dbReference type="GeneTree" id="ENSGT00390000006367"/>
<comment type="catalytic activity">
    <reaction evidence="9">
        <text>eicosanoyl-CoA + 2 NADPH + 2 H(+) = eicosan-1-ol + 2 NADP(+) + CoA</text>
        <dbReference type="Rhea" id="RHEA:81727"/>
        <dbReference type="ChEBI" id="CHEBI:15378"/>
        <dbReference type="ChEBI" id="CHEBI:57287"/>
        <dbReference type="ChEBI" id="CHEBI:57380"/>
        <dbReference type="ChEBI" id="CHEBI:57783"/>
        <dbReference type="ChEBI" id="CHEBI:58349"/>
        <dbReference type="ChEBI" id="CHEBI:75627"/>
    </reaction>
    <physiologicalReaction direction="left-to-right" evidence="9">
        <dbReference type="Rhea" id="RHEA:81728"/>
    </physiologicalReaction>
</comment>
<dbReference type="STRING" id="7719.ENSCINP00000025909"/>
<feature type="transmembrane region" description="Helical" evidence="10">
    <location>
        <begin position="480"/>
        <end position="498"/>
    </location>
</feature>
<reference evidence="13" key="4">
    <citation type="submission" date="2025-09" db="UniProtKB">
        <authorList>
            <consortium name="Ensembl"/>
        </authorList>
    </citation>
    <scope>IDENTIFICATION</scope>
</reference>
<sequence>MADSQEIPVNVPSIAEFFSGKSVAITGATGFIGTCLVEKILRCCPGVLKIFVFIREKKDKSATERLAHLTQLQVFDTVRTQQPDFQLKLVAVPCDLEKEGFDLSEESQTQIQNEVNIFIHSAATLRFNEHIRLSYQINTLGVRTMLKLCRTIKNLVSIVHISTAYSFCDRKDIGEEVYKTGWNFNKLHDTMQWMNDDMLTKLTPDILRDRPNTYTLTKAFGEEVIVKEGEGLPVCIVRPSIVGATYSDPVAGWCSNFNGATGLFIAYGKGLMRSLYVKRDICMDIIPADLVVNGTIAAAWRNALSTHRKTLPIYNLVASSSNPVLMREWMLSNVDDIMTSSYTNYPLDALMSPDLKVASNKLMFRVFLFFKQYIPAYIFDAGLILIGKKPQLLRWTQRVSGTIGVLQFFLTSQWNWSNNSIQKLQREMNEQDRKQFNMDAAVVDWEQYMNNYAKGTKKFILKEDPMNYPAARRHVQRLRILGYCSQLLVFMVVWRLLVPRSGIAKNLWHLFMSLWFKFLGFFQISSTLHR</sequence>
<feature type="domain" description="Thioester reductase (TE)" evidence="12">
    <location>
        <begin position="25"/>
        <end position="293"/>
    </location>
</feature>
<evidence type="ECO:0000313" key="14">
    <source>
        <dbReference type="Proteomes" id="UP000008144"/>
    </source>
</evidence>
<keyword evidence="3 10" id="KW-0444">Lipid biosynthesis</keyword>
<dbReference type="InterPro" id="IPR013120">
    <property type="entry name" value="FAR_NAD-bd"/>
</dbReference>
<dbReference type="InterPro" id="IPR026055">
    <property type="entry name" value="FAR"/>
</dbReference>
<dbReference type="GO" id="GO:0005778">
    <property type="term" value="C:peroxisomal membrane"/>
    <property type="evidence" value="ECO:0007669"/>
    <property type="project" value="UniProtKB-SubCell"/>
</dbReference>
<organism evidence="13 14">
    <name type="scientific">Ciona intestinalis</name>
    <name type="common">Transparent sea squirt</name>
    <name type="synonym">Ascidia intestinalis</name>
    <dbReference type="NCBI Taxonomy" id="7719"/>
    <lineage>
        <taxon>Eukaryota</taxon>
        <taxon>Metazoa</taxon>
        <taxon>Chordata</taxon>
        <taxon>Tunicata</taxon>
        <taxon>Ascidiacea</taxon>
        <taxon>Phlebobranchia</taxon>
        <taxon>Cionidae</taxon>
        <taxon>Ciona</taxon>
    </lineage>
</organism>
<accession>F6VDW8</accession>
<reference evidence="13" key="3">
    <citation type="submission" date="2025-08" db="UniProtKB">
        <authorList>
            <consortium name="Ensembl"/>
        </authorList>
    </citation>
    <scope>IDENTIFICATION</scope>
</reference>
<dbReference type="GO" id="GO:0005777">
    <property type="term" value="C:peroxisome"/>
    <property type="evidence" value="ECO:0000318"/>
    <property type="project" value="GO_Central"/>
</dbReference>
<feature type="transmembrane region" description="Helical" evidence="10">
    <location>
        <begin position="362"/>
        <end position="386"/>
    </location>
</feature>
<evidence type="ECO:0000256" key="1">
    <source>
        <dbReference type="ARBA" id="ARBA00004549"/>
    </source>
</evidence>
<name>F6VDW8_CIOIN</name>
<keyword evidence="10" id="KW-1133">Transmembrane helix</keyword>
<dbReference type="PANTHER" id="PTHR11011:SF45">
    <property type="entry name" value="FATTY ACYL-COA REDUCTASE CG8306-RELATED"/>
    <property type="match status" value="1"/>
</dbReference>
<dbReference type="PANTHER" id="PTHR11011">
    <property type="entry name" value="MALE STERILITY PROTEIN 2-RELATED"/>
    <property type="match status" value="1"/>
</dbReference>
<feature type="domain" description="Fatty acyl-CoA reductase C-terminal" evidence="11">
    <location>
        <begin position="372"/>
        <end position="463"/>
    </location>
</feature>
<dbReference type="InterPro" id="IPR033640">
    <property type="entry name" value="FAR_C"/>
</dbReference>
<dbReference type="InParanoid" id="F6VDW8"/>
<dbReference type="HOGENOM" id="CLU_024661_0_2_1"/>
<feature type="transmembrane region" description="Helical" evidence="10">
    <location>
        <begin position="510"/>
        <end position="528"/>
    </location>
</feature>
<dbReference type="InterPro" id="IPR036291">
    <property type="entry name" value="NAD(P)-bd_dom_sf"/>
</dbReference>
<evidence type="ECO:0000256" key="7">
    <source>
        <dbReference type="ARBA" id="ARBA00049089"/>
    </source>
</evidence>
<keyword evidence="14" id="KW-1185">Reference proteome</keyword>
<comment type="catalytic activity">
    <reaction evidence="6">
        <text>hexadecanoyl-CoA + 2 NADPH + 2 H(+) = hexadecan-1-ol + 2 NADP(+) + CoA</text>
        <dbReference type="Rhea" id="RHEA:36315"/>
        <dbReference type="ChEBI" id="CHEBI:15378"/>
        <dbReference type="ChEBI" id="CHEBI:16125"/>
        <dbReference type="ChEBI" id="CHEBI:57287"/>
        <dbReference type="ChEBI" id="CHEBI:57379"/>
        <dbReference type="ChEBI" id="CHEBI:57783"/>
        <dbReference type="ChEBI" id="CHEBI:58349"/>
        <dbReference type="EC" id="1.2.1.84"/>
    </reaction>
    <physiologicalReaction direction="left-to-right" evidence="6">
        <dbReference type="Rhea" id="RHEA:36316"/>
    </physiologicalReaction>
</comment>
<dbReference type="Ensembl" id="ENSCINT00000026155.2">
    <property type="protein sequence ID" value="ENSCINP00000025909.2"/>
    <property type="gene ID" value="ENSCING00000014291.2"/>
</dbReference>
<evidence type="ECO:0000256" key="8">
    <source>
        <dbReference type="ARBA" id="ARBA00049865"/>
    </source>
</evidence>
<evidence type="ECO:0000256" key="5">
    <source>
        <dbReference type="ARBA" id="ARBA00047991"/>
    </source>
</evidence>
<dbReference type="GO" id="GO:0035336">
    <property type="term" value="P:long-chain fatty-acyl-CoA metabolic process"/>
    <property type="evidence" value="ECO:0000318"/>
    <property type="project" value="GO_Central"/>
</dbReference>
<evidence type="ECO:0000256" key="4">
    <source>
        <dbReference type="ARBA" id="ARBA00023098"/>
    </source>
</evidence>
<comment type="catalytic activity">
    <reaction evidence="5">
        <text>octadecanoyl-CoA + 2 NADPH + 2 H(+) = octadecan-1-ol + 2 NADP(+) + CoA</text>
        <dbReference type="Rhea" id="RHEA:36319"/>
        <dbReference type="ChEBI" id="CHEBI:15378"/>
        <dbReference type="ChEBI" id="CHEBI:32154"/>
        <dbReference type="ChEBI" id="CHEBI:57287"/>
        <dbReference type="ChEBI" id="CHEBI:57394"/>
        <dbReference type="ChEBI" id="CHEBI:57783"/>
        <dbReference type="ChEBI" id="CHEBI:58349"/>
        <dbReference type="EC" id="1.2.1.84"/>
    </reaction>
    <physiologicalReaction direction="left-to-right" evidence="5">
        <dbReference type="Rhea" id="RHEA:36320"/>
    </physiologicalReaction>
</comment>
<evidence type="ECO:0000313" key="13">
    <source>
        <dbReference type="Ensembl" id="ENSCINP00000025909.2"/>
    </source>
</evidence>
<dbReference type="OMA" id="PEEMCKR"/>
<evidence type="ECO:0000259" key="11">
    <source>
        <dbReference type="Pfam" id="PF03015"/>
    </source>
</evidence>
<keyword evidence="10" id="KW-0521">NADP</keyword>
<dbReference type="Pfam" id="PF07993">
    <property type="entry name" value="NAD_binding_4"/>
    <property type="match status" value="1"/>
</dbReference>
<dbReference type="AlphaFoldDB" id="F6VDW8"/>
<dbReference type="SUPFAM" id="SSF51735">
    <property type="entry name" value="NAD(P)-binding Rossmann-fold domains"/>
    <property type="match status" value="1"/>
</dbReference>
<comment type="subcellular location">
    <subcellularLocation>
        <location evidence="1">Peroxisome membrane</location>
        <topology evidence="1">Single-pass membrane protein</topology>
    </subcellularLocation>
</comment>
<dbReference type="CDD" id="cd09071">
    <property type="entry name" value="FAR_C"/>
    <property type="match status" value="1"/>
</dbReference>
<dbReference type="FunFam" id="3.40.50.720:FF:000639">
    <property type="entry name" value="Fatty acyl-CoA reductase"/>
    <property type="match status" value="1"/>
</dbReference>
<reference evidence="14" key="1">
    <citation type="journal article" date="2002" name="Science">
        <title>The draft genome of Ciona intestinalis: insights into chordate and vertebrate origins.</title>
        <authorList>
            <person name="Dehal P."/>
            <person name="Satou Y."/>
            <person name="Campbell R.K."/>
            <person name="Chapman J."/>
            <person name="Degnan B."/>
            <person name="De Tomaso A."/>
            <person name="Davidson B."/>
            <person name="Di Gregorio A."/>
            <person name="Gelpke M."/>
            <person name="Goodstein D.M."/>
            <person name="Harafuji N."/>
            <person name="Hastings K.E."/>
            <person name="Ho I."/>
            <person name="Hotta K."/>
            <person name="Huang W."/>
            <person name="Kawashima T."/>
            <person name="Lemaire P."/>
            <person name="Martinez D."/>
            <person name="Meinertzhagen I.A."/>
            <person name="Necula S."/>
            <person name="Nonaka M."/>
            <person name="Putnam N."/>
            <person name="Rash S."/>
            <person name="Saiga H."/>
            <person name="Satake M."/>
            <person name="Terry A."/>
            <person name="Yamada L."/>
            <person name="Wang H.G."/>
            <person name="Awazu S."/>
            <person name="Azumi K."/>
            <person name="Boore J."/>
            <person name="Branno M."/>
            <person name="Chin-Bow S."/>
            <person name="DeSantis R."/>
            <person name="Doyle S."/>
            <person name="Francino P."/>
            <person name="Keys D.N."/>
            <person name="Haga S."/>
            <person name="Hayashi H."/>
            <person name="Hino K."/>
            <person name="Imai K.S."/>
            <person name="Inaba K."/>
            <person name="Kano S."/>
            <person name="Kobayashi K."/>
            <person name="Kobayashi M."/>
            <person name="Lee B.I."/>
            <person name="Makabe K.W."/>
            <person name="Manohar C."/>
            <person name="Matassi G."/>
            <person name="Medina M."/>
            <person name="Mochizuki Y."/>
            <person name="Mount S."/>
            <person name="Morishita T."/>
            <person name="Miura S."/>
            <person name="Nakayama A."/>
            <person name="Nishizaka S."/>
            <person name="Nomoto H."/>
            <person name="Ohta F."/>
            <person name="Oishi K."/>
            <person name="Rigoutsos I."/>
            <person name="Sano M."/>
            <person name="Sasaki A."/>
            <person name="Sasakura Y."/>
            <person name="Shoguchi E."/>
            <person name="Shin-i T."/>
            <person name="Spagnuolo A."/>
            <person name="Stainier D."/>
            <person name="Suzuki M.M."/>
            <person name="Tassy O."/>
            <person name="Takatori N."/>
            <person name="Tokuoka M."/>
            <person name="Yagi K."/>
            <person name="Yoshizaki F."/>
            <person name="Wada S."/>
            <person name="Zhang C."/>
            <person name="Hyatt P.D."/>
            <person name="Larimer F."/>
            <person name="Detter C."/>
            <person name="Doggett N."/>
            <person name="Glavina T."/>
            <person name="Hawkins T."/>
            <person name="Richardson P."/>
            <person name="Lucas S."/>
            <person name="Kohara Y."/>
            <person name="Levine M."/>
            <person name="Satoh N."/>
            <person name="Rokhsar D.S."/>
        </authorList>
    </citation>
    <scope>NUCLEOTIDE SEQUENCE [LARGE SCALE GENOMIC DNA]</scope>
</reference>
<dbReference type="FunCoup" id="F6VDW8">
    <property type="interactions" value="4"/>
</dbReference>
<protein>
    <recommendedName>
        <fullName evidence="10">Fatty acyl-CoA reductase</fullName>
        <ecNumber evidence="10">1.2.1.84</ecNumber>
    </recommendedName>
</protein>
<dbReference type="Gene3D" id="3.40.50.720">
    <property type="entry name" value="NAD(P)-binding Rossmann-like Domain"/>
    <property type="match status" value="1"/>
</dbReference>
<keyword evidence="4 10" id="KW-0443">Lipid metabolism</keyword>
<comment type="catalytic activity">
    <reaction evidence="7">
        <text>a long-chain fatty acyl-CoA + 2 NADPH + 2 H(+) = a long-chain primary fatty alcohol + 2 NADP(+) + CoA</text>
        <dbReference type="Rhea" id="RHEA:52716"/>
        <dbReference type="ChEBI" id="CHEBI:15378"/>
        <dbReference type="ChEBI" id="CHEBI:57287"/>
        <dbReference type="ChEBI" id="CHEBI:57783"/>
        <dbReference type="ChEBI" id="CHEBI:58349"/>
        <dbReference type="ChEBI" id="CHEBI:77396"/>
        <dbReference type="ChEBI" id="CHEBI:83139"/>
        <dbReference type="EC" id="1.2.1.84"/>
    </reaction>
    <physiologicalReaction direction="left-to-right" evidence="7">
        <dbReference type="Rhea" id="RHEA:52717"/>
    </physiologicalReaction>
</comment>
<evidence type="ECO:0000256" key="10">
    <source>
        <dbReference type="RuleBase" id="RU363097"/>
    </source>
</evidence>
<dbReference type="EMBL" id="EAAA01000930">
    <property type="status" value="NOT_ANNOTATED_CDS"/>
    <property type="molecule type" value="Genomic_DNA"/>
</dbReference>
<dbReference type="CDD" id="cd05236">
    <property type="entry name" value="FAR-N_SDR_e"/>
    <property type="match status" value="1"/>
</dbReference>
<evidence type="ECO:0000259" key="12">
    <source>
        <dbReference type="Pfam" id="PF07993"/>
    </source>
</evidence>
<keyword evidence="10" id="KW-0812">Transmembrane</keyword>
<dbReference type="EC" id="1.2.1.84" evidence="10"/>